<dbReference type="GeneID" id="29001615"/>
<keyword evidence="2" id="KW-1185">Reference proteome</keyword>
<protein>
    <submittedName>
        <fullName evidence="1">Uncharacterized protein</fullName>
    </submittedName>
</protein>
<dbReference type="VEuPathDB" id="FungiDB:PHYBLDRAFT_60869"/>
<dbReference type="Proteomes" id="UP000077315">
    <property type="component" value="Unassembled WGS sequence"/>
</dbReference>
<name>A0A167PE77_PHYB8</name>
<evidence type="ECO:0000313" key="2">
    <source>
        <dbReference type="Proteomes" id="UP000077315"/>
    </source>
</evidence>
<dbReference type="InParanoid" id="A0A167PE77"/>
<sequence length="113" mass="12342">MTFVFCAILPSRGVLLCAVVRLCAPLCTFVYLCAFLCLWAKACEIVYTACVLNIPQPQGWSPRLDPSPADVSLFEANAGFGESSHSRMAVMPQLGRYCLRESLKLASRGVPIL</sequence>
<dbReference type="AlphaFoldDB" id="A0A167PE77"/>
<accession>A0A167PE77</accession>
<gene>
    <name evidence="1" type="ORF">PHYBLDRAFT_60869</name>
</gene>
<dbReference type="RefSeq" id="XP_018295787.1">
    <property type="nucleotide sequence ID" value="XM_018440709.1"/>
</dbReference>
<reference evidence="2" key="1">
    <citation type="submission" date="2015-06" db="EMBL/GenBank/DDBJ databases">
        <title>Expansion of signal transduction pathways in fungi by whole-genome duplication.</title>
        <authorList>
            <consortium name="DOE Joint Genome Institute"/>
            <person name="Corrochano L.M."/>
            <person name="Kuo A."/>
            <person name="Marcet-Houben M."/>
            <person name="Polaino S."/>
            <person name="Salamov A."/>
            <person name="Villalobos J.M."/>
            <person name="Alvarez M.I."/>
            <person name="Avalos J."/>
            <person name="Benito E.P."/>
            <person name="Benoit I."/>
            <person name="Burger G."/>
            <person name="Camino L.P."/>
            <person name="Canovas D."/>
            <person name="Cerda-Olmedo E."/>
            <person name="Cheng J.-F."/>
            <person name="Dominguez A."/>
            <person name="Elias M."/>
            <person name="Eslava A.P."/>
            <person name="Glaser F."/>
            <person name="Grimwood J."/>
            <person name="Gutierrez G."/>
            <person name="Heitman J."/>
            <person name="Henrissat B."/>
            <person name="Iturriaga E.A."/>
            <person name="Lang B.F."/>
            <person name="Lavin J.L."/>
            <person name="Lee S."/>
            <person name="Li W."/>
            <person name="Lindquist E."/>
            <person name="Lopez-Garcia S."/>
            <person name="Luque E.M."/>
            <person name="Marcos A.T."/>
            <person name="Martin J."/>
            <person name="McCluskey K."/>
            <person name="Medina H.R."/>
            <person name="Miralles-Duran A."/>
            <person name="Miyazaki A."/>
            <person name="Munoz-Torres E."/>
            <person name="Oguiza J.A."/>
            <person name="Ohm R."/>
            <person name="Olmedo M."/>
            <person name="Orejas M."/>
            <person name="Ortiz-Castellanos L."/>
            <person name="Pisabarro A.G."/>
            <person name="Rodriguez-Romero J."/>
            <person name="Ruiz-Herrera J."/>
            <person name="Ruiz-Vazquez R."/>
            <person name="Sanz C."/>
            <person name="Schackwitz W."/>
            <person name="Schmutz J."/>
            <person name="Shahriari M."/>
            <person name="Shelest E."/>
            <person name="Silva-Franco F."/>
            <person name="Soanes D."/>
            <person name="Syed K."/>
            <person name="Tagua V.G."/>
            <person name="Talbot N.J."/>
            <person name="Thon M."/>
            <person name="De vries R.P."/>
            <person name="Wiebenga A."/>
            <person name="Yadav J.S."/>
            <person name="Braun E.L."/>
            <person name="Baker S."/>
            <person name="Garre V."/>
            <person name="Horwitz B."/>
            <person name="Torres-Martinez S."/>
            <person name="Idnurm A."/>
            <person name="Herrera-Estrella A."/>
            <person name="Gabaldon T."/>
            <person name="Grigoriev I.V."/>
        </authorList>
    </citation>
    <scope>NUCLEOTIDE SEQUENCE [LARGE SCALE GENOMIC DNA]</scope>
    <source>
        <strain evidence="2">NRRL 1555(-)</strain>
    </source>
</reference>
<proteinExistence type="predicted"/>
<organism evidence="1 2">
    <name type="scientific">Phycomyces blakesleeanus (strain ATCC 8743b / DSM 1359 / FGSC 10004 / NBRC 33097 / NRRL 1555)</name>
    <dbReference type="NCBI Taxonomy" id="763407"/>
    <lineage>
        <taxon>Eukaryota</taxon>
        <taxon>Fungi</taxon>
        <taxon>Fungi incertae sedis</taxon>
        <taxon>Mucoromycota</taxon>
        <taxon>Mucoromycotina</taxon>
        <taxon>Mucoromycetes</taxon>
        <taxon>Mucorales</taxon>
        <taxon>Phycomycetaceae</taxon>
        <taxon>Phycomyces</taxon>
    </lineage>
</organism>
<dbReference type="EMBL" id="KV440974">
    <property type="protein sequence ID" value="OAD77747.1"/>
    <property type="molecule type" value="Genomic_DNA"/>
</dbReference>
<evidence type="ECO:0000313" key="1">
    <source>
        <dbReference type="EMBL" id="OAD77747.1"/>
    </source>
</evidence>